<evidence type="ECO:0000259" key="3">
    <source>
        <dbReference type="PROSITE" id="PS50217"/>
    </source>
</evidence>
<evidence type="ECO:0000256" key="2">
    <source>
        <dbReference type="SAM" id="Phobius"/>
    </source>
</evidence>
<gene>
    <name evidence="4" type="ORF">COHA_005868</name>
</gene>
<dbReference type="InterPro" id="IPR004827">
    <property type="entry name" value="bZIP"/>
</dbReference>
<dbReference type="Gene3D" id="1.20.5.170">
    <property type="match status" value="1"/>
</dbReference>
<keyword evidence="5" id="KW-1185">Reference proteome</keyword>
<feature type="compositionally biased region" description="Low complexity" evidence="1">
    <location>
        <begin position="128"/>
        <end position="159"/>
    </location>
</feature>
<dbReference type="PROSITE" id="PS50217">
    <property type="entry name" value="BZIP"/>
    <property type="match status" value="1"/>
</dbReference>
<evidence type="ECO:0000313" key="5">
    <source>
        <dbReference type="Proteomes" id="UP001205105"/>
    </source>
</evidence>
<accession>A0AAD5H5U0</accession>
<dbReference type="PANTHER" id="PTHR34809:SF1">
    <property type="entry name" value="MALTOSE EXCESS PROTEIN 1, CHLOROPLASTIC-RELATED"/>
    <property type="match status" value="1"/>
</dbReference>
<feature type="transmembrane region" description="Helical" evidence="2">
    <location>
        <begin position="544"/>
        <end position="561"/>
    </location>
</feature>
<dbReference type="GO" id="GO:0009941">
    <property type="term" value="C:chloroplast envelope"/>
    <property type="evidence" value="ECO:0007669"/>
    <property type="project" value="TreeGrafter"/>
</dbReference>
<feature type="transmembrane region" description="Helical" evidence="2">
    <location>
        <begin position="671"/>
        <end position="691"/>
    </location>
</feature>
<sequence>MGSLGDEDLLLDVELPGVGLLDDLQLDCGLDGSQLPPGLDDGLGLGVSGGAAGAHPAASDLLESLQLDAFALPGSCGSHGSPSGSGTDSPVALLPPTDLAALAAAPGPSQRPRRSGGASPATSESENRGAGAARGRSGSPASAATAQRAGGGAAAPSAGVQQYATEDEKRLARMQRNRENAQLSRQRKKQQMEDLQGRCNTLAQQNAQLVAAVQRLTAENATLRQQLALVCQAQKGVVAAAGAAAKPPAASAAAKPVAAAAKPAAVPTPAKPASVAAAGAKPGQPVTVQATAGGAPALRISEEDGEGLEGPEQGSEGSDALLPASSAAGPVLVSILLPANASGNGSGGKLAAADKVFVVLLHPQERFVTYSCSLPRPVVLTGTRGWGELTDWLVGASTLPFIFLFLPQLLKNAANLSAGNAAALAVLSWLSYLTGLGGNSLLLSYFAAKRETNAVVVQALGILSAFAVLTQIRIAGLMPRLAYAAIATAVGLQAILTGLKLSGRLDGSKAGQRLWAAWQQLLALAGLAGVPQVLWVTFRPASTSLLPCQLTLAAGCVLAALEAGGRLPAALRGLWAATSAWTATALFMLQPVSQLVVNFTDPASLQGLSLATILLAMCGNALMVPRALWTRDWVWLTGCMWGSLCFGWAQLLSMFLGRSPATGARFLPLPLFAACTALLWAWFGATFYLTARERRKPAHQD</sequence>
<evidence type="ECO:0000256" key="1">
    <source>
        <dbReference type="SAM" id="MobiDB-lite"/>
    </source>
</evidence>
<feature type="transmembrane region" description="Helical" evidence="2">
    <location>
        <begin position="514"/>
        <end position="538"/>
    </location>
</feature>
<keyword evidence="2" id="KW-1133">Transmembrane helix</keyword>
<feature type="region of interest" description="Disordered" evidence="1">
    <location>
        <begin position="102"/>
        <end position="164"/>
    </location>
</feature>
<organism evidence="4 5">
    <name type="scientific">Chlorella ohadii</name>
    <dbReference type="NCBI Taxonomy" id="2649997"/>
    <lineage>
        <taxon>Eukaryota</taxon>
        <taxon>Viridiplantae</taxon>
        <taxon>Chlorophyta</taxon>
        <taxon>core chlorophytes</taxon>
        <taxon>Trebouxiophyceae</taxon>
        <taxon>Chlorellales</taxon>
        <taxon>Chlorellaceae</taxon>
        <taxon>Chlorella clade</taxon>
        <taxon>Chlorella</taxon>
    </lineage>
</organism>
<feature type="transmembrane region" description="Helical" evidence="2">
    <location>
        <begin position="604"/>
        <end position="624"/>
    </location>
</feature>
<feature type="transmembrane region" description="Helical" evidence="2">
    <location>
        <begin position="455"/>
        <end position="475"/>
    </location>
</feature>
<protein>
    <recommendedName>
        <fullName evidence="3">BZIP domain-containing protein</fullName>
    </recommendedName>
</protein>
<evidence type="ECO:0000313" key="4">
    <source>
        <dbReference type="EMBL" id="KAI7840442.1"/>
    </source>
</evidence>
<dbReference type="SMART" id="SM00338">
    <property type="entry name" value="BRLZ"/>
    <property type="match status" value="1"/>
</dbReference>
<dbReference type="SUPFAM" id="SSF57959">
    <property type="entry name" value="Leucine zipper domain"/>
    <property type="match status" value="1"/>
</dbReference>
<feature type="transmembrane region" description="Helical" evidence="2">
    <location>
        <begin position="422"/>
        <end position="448"/>
    </location>
</feature>
<feature type="domain" description="BZIP" evidence="3">
    <location>
        <begin position="167"/>
        <end position="230"/>
    </location>
</feature>
<dbReference type="Pfam" id="PF00170">
    <property type="entry name" value="bZIP_1"/>
    <property type="match status" value="1"/>
</dbReference>
<dbReference type="GO" id="GO:0005363">
    <property type="term" value="F:maltose transmembrane transporter activity"/>
    <property type="evidence" value="ECO:0007669"/>
    <property type="project" value="TreeGrafter"/>
</dbReference>
<dbReference type="InterPro" id="IPR034628">
    <property type="entry name" value="MEX1/MEX1-like"/>
</dbReference>
<feature type="region of interest" description="Disordered" evidence="1">
    <location>
        <begin position="176"/>
        <end position="195"/>
    </location>
</feature>
<dbReference type="EMBL" id="JADXDR010000080">
    <property type="protein sequence ID" value="KAI7840442.1"/>
    <property type="molecule type" value="Genomic_DNA"/>
</dbReference>
<dbReference type="GO" id="GO:0003700">
    <property type="term" value="F:DNA-binding transcription factor activity"/>
    <property type="evidence" value="ECO:0007669"/>
    <property type="project" value="InterPro"/>
</dbReference>
<dbReference type="Proteomes" id="UP001205105">
    <property type="component" value="Unassembled WGS sequence"/>
</dbReference>
<dbReference type="PANTHER" id="PTHR34809">
    <property type="entry name" value="MALTOSE EXCESS PROTEIN 1, CHLOROPLASTIC-RELATED"/>
    <property type="match status" value="1"/>
</dbReference>
<keyword evidence="2" id="KW-0472">Membrane</keyword>
<proteinExistence type="predicted"/>
<name>A0AAD5H5U0_9CHLO</name>
<dbReference type="AlphaFoldDB" id="A0AAD5H5U0"/>
<feature type="transmembrane region" description="Helical" evidence="2">
    <location>
        <begin position="573"/>
        <end position="592"/>
    </location>
</feature>
<dbReference type="CDD" id="cd14704">
    <property type="entry name" value="bZIP_HY5-like"/>
    <property type="match status" value="1"/>
</dbReference>
<dbReference type="InterPro" id="IPR046347">
    <property type="entry name" value="bZIP_sf"/>
</dbReference>
<feature type="transmembrane region" description="Helical" evidence="2">
    <location>
        <begin position="481"/>
        <end position="502"/>
    </location>
</feature>
<reference evidence="4" key="1">
    <citation type="submission" date="2020-11" db="EMBL/GenBank/DDBJ databases">
        <title>Chlorella ohadii genome sequencing and assembly.</title>
        <authorList>
            <person name="Murik O."/>
            <person name="Treves H."/>
            <person name="Kedem I."/>
            <person name="Shotland Y."/>
            <person name="Kaplan A."/>
        </authorList>
    </citation>
    <scope>NUCLEOTIDE SEQUENCE</scope>
    <source>
        <strain evidence="4">1</strain>
    </source>
</reference>
<keyword evidence="2" id="KW-0812">Transmembrane</keyword>
<feature type="transmembrane region" description="Helical" evidence="2">
    <location>
        <begin position="633"/>
        <end position="651"/>
    </location>
</feature>
<comment type="caution">
    <text evidence="4">The sequence shown here is derived from an EMBL/GenBank/DDBJ whole genome shotgun (WGS) entry which is preliminary data.</text>
</comment>